<proteinExistence type="predicted"/>
<dbReference type="SUPFAM" id="SSF46785">
    <property type="entry name" value="Winged helix' DNA-binding domain"/>
    <property type="match status" value="1"/>
</dbReference>
<reference evidence="9" key="1">
    <citation type="submission" date="2024-06" db="EMBL/GenBank/DDBJ databases">
        <authorList>
            <person name="Ryan C."/>
        </authorList>
    </citation>
    <scope>NUCLEOTIDE SEQUENCE [LARGE SCALE GENOMIC DNA]</scope>
</reference>
<dbReference type="FunFam" id="1.10.10.10:FF:000357">
    <property type="entry name" value="Caffeic acid 3-O-methyltransferase"/>
    <property type="match status" value="1"/>
</dbReference>
<dbReference type="InterPro" id="IPR029063">
    <property type="entry name" value="SAM-dependent_MTases_sf"/>
</dbReference>
<protein>
    <submittedName>
        <fullName evidence="8">Uncharacterized protein</fullName>
    </submittedName>
</protein>
<evidence type="ECO:0000256" key="5">
    <source>
        <dbReference type="SAM" id="MobiDB-lite"/>
    </source>
</evidence>
<dbReference type="AlphaFoldDB" id="A0ABC9G3B2"/>
<name>A0ABC9G3B2_9POAL</name>
<dbReference type="Proteomes" id="UP001497457">
    <property type="component" value="Chromosome 8b"/>
</dbReference>
<evidence type="ECO:0000256" key="1">
    <source>
        <dbReference type="ARBA" id="ARBA00022603"/>
    </source>
</evidence>
<dbReference type="Gene3D" id="1.10.10.10">
    <property type="entry name" value="Winged helix-like DNA-binding domain superfamily/Winged helix DNA-binding domain"/>
    <property type="match status" value="1"/>
</dbReference>
<dbReference type="InterPro" id="IPR001077">
    <property type="entry name" value="COMT_C"/>
</dbReference>
<dbReference type="Gene3D" id="3.40.50.150">
    <property type="entry name" value="Vaccinia Virus protein VP39"/>
    <property type="match status" value="1"/>
</dbReference>
<feature type="domain" description="O-methyltransferase C-terminal" evidence="6">
    <location>
        <begin position="148"/>
        <end position="354"/>
    </location>
</feature>
<feature type="active site" description="Proton acceptor" evidence="4">
    <location>
        <position position="277"/>
    </location>
</feature>
<dbReference type="SUPFAM" id="SSF53335">
    <property type="entry name" value="S-adenosyl-L-methionine-dependent methyltransferases"/>
    <property type="match status" value="1"/>
</dbReference>
<dbReference type="InterPro" id="IPR012967">
    <property type="entry name" value="COMT_dimerisation"/>
</dbReference>
<dbReference type="PANTHER" id="PTHR11746">
    <property type="entry name" value="O-METHYLTRANSFERASE"/>
    <property type="match status" value="1"/>
</dbReference>
<dbReference type="Pfam" id="PF00891">
    <property type="entry name" value="Methyltransf_2"/>
    <property type="match status" value="1"/>
</dbReference>
<evidence type="ECO:0000259" key="7">
    <source>
        <dbReference type="Pfam" id="PF08100"/>
    </source>
</evidence>
<sequence>MANHGASMNPAAAASTSDAEETSSFMTAQELITAHIVSMTLKAAMELDLIDTLSAAPAGRGLTADELAAQLPAANKAEVAAAVDRMLRFLASHGVVRCSTEEGAGPNSAPLRRYAPGPVYRWLSSNQGEGSLAALAMFGFQQVILTPWHHLAEALLEGGVAFEIANGMPAFEHMGKNPQLSALYNQAMSQLSTLVCGKMLERFTGFDGISILVDVGGGVGTILGMITSKYKNIKGINFDLPFVVSQAKPIPGVEHIGGDMLDYVPSGDAIFMKSVLHLLSDEDCVKLLKNCYRAVPDTGKVIAMEVVLPVIPETTQAGRFPFQFDMICLINGLKGGKERTEQEYTRLAAEAGFSGAVRSTATFGGFCVLEFTK</sequence>
<accession>A0ABC9G3B2</accession>
<evidence type="ECO:0000256" key="3">
    <source>
        <dbReference type="ARBA" id="ARBA00022691"/>
    </source>
</evidence>
<keyword evidence="3" id="KW-0949">S-adenosyl-L-methionine</keyword>
<dbReference type="InterPro" id="IPR036390">
    <property type="entry name" value="WH_DNA-bd_sf"/>
</dbReference>
<gene>
    <name evidence="8" type="ORF">URODEC1_LOCUS111655</name>
</gene>
<dbReference type="PROSITE" id="PS51683">
    <property type="entry name" value="SAM_OMT_II"/>
    <property type="match status" value="1"/>
</dbReference>
<dbReference type="InterPro" id="IPR016461">
    <property type="entry name" value="COMT-like"/>
</dbReference>
<evidence type="ECO:0000259" key="6">
    <source>
        <dbReference type="Pfam" id="PF00891"/>
    </source>
</evidence>
<feature type="domain" description="O-methyltransferase dimerisation" evidence="7">
    <location>
        <begin position="30"/>
        <end position="122"/>
    </location>
</feature>
<dbReference type="GO" id="GO:0008168">
    <property type="term" value="F:methyltransferase activity"/>
    <property type="evidence" value="ECO:0007669"/>
    <property type="project" value="UniProtKB-KW"/>
</dbReference>
<evidence type="ECO:0000256" key="4">
    <source>
        <dbReference type="PIRSR" id="PIRSR005739-1"/>
    </source>
</evidence>
<organism evidence="8 9">
    <name type="scientific">Urochloa decumbens</name>
    <dbReference type="NCBI Taxonomy" id="240449"/>
    <lineage>
        <taxon>Eukaryota</taxon>
        <taxon>Viridiplantae</taxon>
        <taxon>Streptophyta</taxon>
        <taxon>Embryophyta</taxon>
        <taxon>Tracheophyta</taxon>
        <taxon>Spermatophyta</taxon>
        <taxon>Magnoliopsida</taxon>
        <taxon>Liliopsida</taxon>
        <taxon>Poales</taxon>
        <taxon>Poaceae</taxon>
        <taxon>PACMAD clade</taxon>
        <taxon>Panicoideae</taxon>
        <taxon>Panicodae</taxon>
        <taxon>Paniceae</taxon>
        <taxon>Melinidinae</taxon>
        <taxon>Urochloa</taxon>
    </lineage>
</organism>
<reference evidence="8 9" key="2">
    <citation type="submission" date="2024-10" db="EMBL/GenBank/DDBJ databases">
        <authorList>
            <person name="Ryan C."/>
        </authorList>
    </citation>
    <scope>NUCLEOTIDE SEQUENCE [LARGE SCALE GENOMIC DNA]</scope>
</reference>
<evidence type="ECO:0000313" key="9">
    <source>
        <dbReference type="Proteomes" id="UP001497457"/>
    </source>
</evidence>
<keyword evidence="2" id="KW-0808">Transferase</keyword>
<dbReference type="GO" id="GO:0032259">
    <property type="term" value="P:methylation"/>
    <property type="evidence" value="ECO:0007669"/>
    <property type="project" value="UniProtKB-KW"/>
</dbReference>
<evidence type="ECO:0000313" key="8">
    <source>
        <dbReference type="EMBL" id="CAL5086552.1"/>
    </source>
</evidence>
<dbReference type="Pfam" id="PF08100">
    <property type="entry name" value="Dimerisation"/>
    <property type="match status" value="1"/>
</dbReference>
<keyword evidence="9" id="KW-1185">Reference proteome</keyword>
<feature type="region of interest" description="Disordered" evidence="5">
    <location>
        <begin position="1"/>
        <end position="20"/>
    </location>
</feature>
<dbReference type="EMBL" id="OZ075118">
    <property type="protein sequence ID" value="CAL5086552.1"/>
    <property type="molecule type" value="Genomic_DNA"/>
</dbReference>
<dbReference type="InterPro" id="IPR036388">
    <property type="entry name" value="WH-like_DNA-bd_sf"/>
</dbReference>
<evidence type="ECO:0000256" key="2">
    <source>
        <dbReference type="ARBA" id="ARBA00022679"/>
    </source>
</evidence>
<keyword evidence="1" id="KW-0489">Methyltransferase</keyword>
<dbReference type="PIRSF" id="PIRSF005739">
    <property type="entry name" value="O-mtase"/>
    <property type="match status" value="1"/>
</dbReference>